<evidence type="ECO:0000256" key="3">
    <source>
        <dbReference type="ARBA" id="ARBA00022679"/>
    </source>
</evidence>
<keyword evidence="4" id="KW-0012">Acyltransferase</keyword>
<evidence type="ECO:0000313" key="6">
    <source>
        <dbReference type="Proteomes" id="UP001454036"/>
    </source>
</evidence>
<evidence type="ECO:0000256" key="4">
    <source>
        <dbReference type="ARBA" id="ARBA00023315"/>
    </source>
</evidence>
<accession>A0AAV3RNW2</accession>
<dbReference type="PANTHER" id="PTHR31623:SF88">
    <property type="entry name" value="ACYLSUGAR ACYLTRANSFERASE 3-LIKE"/>
    <property type="match status" value="1"/>
</dbReference>
<comment type="caution">
    <text evidence="5">The sequence shown here is derived from an EMBL/GenBank/DDBJ whole genome shotgun (WGS) entry which is preliminary data.</text>
</comment>
<keyword evidence="6" id="KW-1185">Reference proteome</keyword>
<dbReference type="InterPro" id="IPR023213">
    <property type="entry name" value="CAT-like_dom_sf"/>
</dbReference>
<organism evidence="5 6">
    <name type="scientific">Lithospermum erythrorhizon</name>
    <name type="common">Purple gromwell</name>
    <name type="synonym">Lithospermum officinale var. erythrorhizon</name>
    <dbReference type="NCBI Taxonomy" id="34254"/>
    <lineage>
        <taxon>Eukaryota</taxon>
        <taxon>Viridiplantae</taxon>
        <taxon>Streptophyta</taxon>
        <taxon>Embryophyta</taxon>
        <taxon>Tracheophyta</taxon>
        <taxon>Spermatophyta</taxon>
        <taxon>Magnoliopsida</taxon>
        <taxon>eudicotyledons</taxon>
        <taxon>Gunneridae</taxon>
        <taxon>Pentapetalae</taxon>
        <taxon>asterids</taxon>
        <taxon>lamiids</taxon>
        <taxon>Boraginales</taxon>
        <taxon>Boraginaceae</taxon>
        <taxon>Boraginoideae</taxon>
        <taxon>Lithospermeae</taxon>
        <taxon>Lithospermum</taxon>
    </lineage>
</organism>
<dbReference type="Pfam" id="PF02458">
    <property type="entry name" value="Transferase"/>
    <property type="match status" value="1"/>
</dbReference>
<proteinExistence type="inferred from homology"/>
<name>A0AAV3RNW2_LITER</name>
<keyword evidence="3" id="KW-0808">Transferase</keyword>
<evidence type="ECO:0000256" key="2">
    <source>
        <dbReference type="ARBA" id="ARBA00009861"/>
    </source>
</evidence>
<dbReference type="EMBL" id="BAABME010028299">
    <property type="protein sequence ID" value="GAA0178069.1"/>
    <property type="molecule type" value="Genomic_DNA"/>
</dbReference>
<evidence type="ECO:0000313" key="5">
    <source>
        <dbReference type="EMBL" id="GAA0178069.1"/>
    </source>
</evidence>
<dbReference type="Proteomes" id="UP001454036">
    <property type="component" value="Unassembled WGS sequence"/>
</dbReference>
<sequence>MKLICLVHAGLLGDQKPSPLSPQVNASSIIPPIEDPSTKAEFGLFPHQENCVTKRFVFDSSKLSQLKAKVTGETGIKNPTRVEVVAALVHKHAHAAASIVDPNSSKPPIFIHVVNMRPLINPPLTPNYVGNLSNYFGVPMPNAKDLSHSRLVSELRKAKIEFNDKFKGISAKDFREEVLKSVEYMQMISNGESNLDQYICTSMCRFPFYDTDFGWGKPERVNFAASPFKNFLLLLDEPNGEGVEAFVPLEGKIMNAFERDPEILKFGSIR</sequence>
<reference evidence="5 6" key="1">
    <citation type="submission" date="2024-01" db="EMBL/GenBank/DDBJ databases">
        <title>The complete chloroplast genome sequence of Lithospermum erythrorhizon: insights into the phylogenetic relationship among Boraginaceae species and the maternal lineages of purple gromwells.</title>
        <authorList>
            <person name="Okada T."/>
            <person name="Watanabe K."/>
        </authorList>
    </citation>
    <scope>NUCLEOTIDE SEQUENCE [LARGE SCALE GENOMIC DNA]</scope>
</reference>
<dbReference type="GO" id="GO:0016746">
    <property type="term" value="F:acyltransferase activity"/>
    <property type="evidence" value="ECO:0007669"/>
    <property type="project" value="UniProtKB-KW"/>
</dbReference>
<evidence type="ECO:0000256" key="1">
    <source>
        <dbReference type="ARBA" id="ARBA00004913"/>
    </source>
</evidence>
<comment type="pathway">
    <text evidence="1">Alkaloid biosynthesis.</text>
</comment>
<protein>
    <submittedName>
        <fullName evidence="5">Uncharacterized protein</fullName>
    </submittedName>
</protein>
<dbReference type="PANTHER" id="PTHR31623">
    <property type="entry name" value="F21J9.9"/>
    <property type="match status" value="1"/>
</dbReference>
<dbReference type="AlphaFoldDB" id="A0AAV3RNW2"/>
<dbReference type="Gene3D" id="3.30.559.10">
    <property type="entry name" value="Chloramphenicol acetyltransferase-like domain"/>
    <property type="match status" value="1"/>
</dbReference>
<comment type="similarity">
    <text evidence="2">Belongs to the plant acyltransferase family.</text>
</comment>
<gene>
    <name evidence="5" type="ORF">LIER_42163</name>
</gene>